<name>A0A0B7HUN1_9FLAO</name>
<dbReference type="Proteomes" id="UP000045051">
    <property type="component" value="Unassembled WGS sequence"/>
</dbReference>
<organism evidence="2 3">
    <name type="scientific">Capnocytophaga canis</name>
    <dbReference type="NCBI Taxonomy" id="1848903"/>
    <lineage>
        <taxon>Bacteria</taxon>
        <taxon>Pseudomonadati</taxon>
        <taxon>Bacteroidota</taxon>
        <taxon>Flavobacteriia</taxon>
        <taxon>Flavobacteriales</taxon>
        <taxon>Flavobacteriaceae</taxon>
        <taxon>Capnocytophaga</taxon>
    </lineage>
</organism>
<gene>
    <name evidence="2" type="ORF">CCAND38_100059</name>
</gene>
<accession>A0A0B7HUN1</accession>
<proteinExistence type="predicted"/>
<sequence length="76" mass="8741">MIYKIILSLVVSIAVCGIFTVLFYQFLLWLNPPYVIVDGQIRYTMPLGTVIFSLLFGVIVAIVTFILCLWKLKRQN</sequence>
<evidence type="ECO:0000256" key="1">
    <source>
        <dbReference type="SAM" id="Phobius"/>
    </source>
</evidence>
<keyword evidence="1" id="KW-1133">Transmembrane helix</keyword>
<dbReference type="EMBL" id="CDOI01000002">
    <property type="protein sequence ID" value="CEN43411.1"/>
    <property type="molecule type" value="Genomic_DNA"/>
</dbReference>
<evidence type="ECO:0000313" key="3">
    <source>
        <dbReference type="Proteomes" id="UP000045051"/>
    </source>
</evidence>
<feature type="transmembrane region" description="Helical" evidence="1">
    <location>
        <begin position="7"/>
        <end position="30"/>
    </location>
</feature>
<dbReference type="AlphaFoldDB" id="A0A0B7HUN1"/>
<dbReference type="RefSeq" id="WP_042343076.1">
    <property type="nucleotide sequence ID" value="NZ_WLVH01000009.1"/>
</dbReference>
<keyword evidence="1" id="KW-0812">Transmembrane</keyword>
<feature type="transmembrane region" description="Helical" evidence="1">
    <location>
        <begin position="50"/>
        <end position="70"/>
    </location>
</feature>
<reference evidence="2 3" key="1">
    <citation type="submission" date="2015-01" db="EMBL/GenBank/DDBJ databases">
        <authorList>
            <person name="Xiang T."/>
            <person name="Song Y."/>
            <person name="Huang L."/>
            <person name="Wang B."/>
            <person name="Wu P."/>
        </authorList>
    </citation>
    <scope>NUCLEOTIDE SEQUENCE [LARGE SCALE GENOMIC DNA]</scope>
    <source>
        <strain evidence="2 3">CcD38</strain>
    </source>
</reference>
<keyword evidence="1" id="KW-0472">Membrane</keyword>
<keyword evidence="3" id="KW-1185">Reference proteome</keyword>
<protein>
    <submittedName>
        <fullName evidence="2">Uncharacterized protein</fullName>
    </submittedName>
</protein>
<evidence type="ECO:0000313" key="2">
    <source>
        <dbReference type="EMBL" id="CEN43411.1"/>
    </source>
</evidence>